<dbReference type="EMBL" id="FZNY01000003">
    <property type="protein sequence ID" value="SNR80033.1"/>
    <property type="molecule type" value="Genomic_DNA"/>
</dbReference>
<name>A0A238ZB79_9FLAO</name>
<sequence length="278" mass="32283">MRILLVAITMLVTTTCFGQKKKIKRLKKETMAIAMELYKSELASWHSTDVLGDELRATPNLGGYLSYTDGDETIAIYYDQSEDINILYELKYSQILELKEVYTLDTVPRKATVLEKRLLKTRNQARDLVQNNEDQFFSFYENVGWNFVPILIDNKVTVYSIAGPQLSGQVLIGNDYKFEFDKKDTLISKSKVHNSLLVYSYGSEENKTEQVMHNHIVEEYPIISETDICTLMLYEPYVTWKQHTVISDSYVSIFILKEKQLIVMTRKAWDKIYASDKD</sequence>
<gene>
    <name evidence="1" type="ORF">SAMN06265376_10353</name>
</gene>
<protein>
    <submittedName>
        <fullName evidence="1">Uncharacterized protein</fullName>
    </submittedName>
</protein>
<reference evidence="1 2" key="1">
    <citation type="submission" date="2017-06" db="EMBL/GenBank/DDBJ databases">
        <authorList>
            <person name="Kim H.J."/>
            <person name="Triplett B.A."/>
        </authorList>
    </citation>
    <scope>NUCLEOTIDE SEQUENCE [LARGE SCALE GENOMIC DNA]</scope>
    <source>
        <strain evidence="1 2">DSM 25597</strain>
    </source>
</reference>
<dbReference type="AlphaFoldDB" id="A0A238ZB79"/>
<evidence type="ECO:0000313" key="2">
    <source>
        <dbReference type="Proteomes" id="UP000198379"/>
    </source>
</evidence>
<dbReference type="OrthoDB" id="1075024at2"/>
<dbReference type="Proteomes" id="UP000198379">
    <property type="component" value="Unassembled WGS sequence"/>
</dbReference>
<accession>A0A238ZB79</accession>
<proteinExistence type="predicted"/>
<dbReference type="RefSeq" id="WP_089371391.1">
    <property type="nucleotide sequence ID" value="NZ_BMEP01000001.1"/>
</dbReference>
<keyword evidence="2" id="KW-1185">Reference proteome</keyword>
<organism evidence="1 2">
    <name type="scientific">Dokdonia pacifica</name>
    <dbReference type="NCBI Taxonomy" id="1627892"/>
    <lineage>
        <taxon>Bacteria</taxon>
        <taxon>Pseudomonadati</taxon>
        <taxon>Bacteroidota</taxon>
        <taxon>Flavobacteriia</taxon>
        <taxon>Flavobacteriales</taxon>
        <taxon>Flavobacteriaceae</taxon>
        <taxon>Dokdonia</taxon>
    </lineage>
</organism>
<evidence type="ECO:0000313" key="1">
    <source>
        <dbReference type="EMBL" id="SNR80033.1"/>
    </source>
</evidence>